<dbReference type="AlphaFoldDB" id="S4NIP8"/>
<name>S4NIP8_9NEOP</name>
<protein>
    <submittedName>
        <fullName evidence="1">Uncharacterized protein</fullName>
    </submittedName>
</protein>
<dbReference type="EMBL" id="GAIX01013979">
    <property type="protein sequence ID" value="JAA78581.1"/>
    <property type="molecule type" value="Transcribed_RNA"/>
</dbReference>
<reference evidence="1" key="1">
    <citation type="journal article" date="2013" name="BMC Genomics">
        <title>Unscrambling butterfly oogenesis.</title>
        <authorList>
            <person name="Carter J.M."/>
            <person name="Baker S.C."/>
            <person name="Pink R."/>
            <person name="Carter D.R."/>
            <person name="Collins A."/>
            <person name="Tomlin J."/>
            <person name="Gibbs M."/>
            <person name="Breuker C.J."/>
        </authorList>
    </citation>
    <scope>NUCLEOTIDE SEQUENCE</scope>
    <source>
        <tissue evidence="1">Ovary</tissue>
    </source>
</reference>
<organism evidence="1">
    <name type="scientific">Pararge aegeria</name>
    <name type="common">speckled wood butterfly</name>
    <dbReference type="NCBI Taxonomy" id="116150"/>
    <lineage>
        <taxon>Eukaryota</taxon>
        <taxon>Metazoa</taxon>
        <taxon>Ecdysozoa</taxon>
        <taxon>Arthropoda</taxon>
        <taxon>Hexapoda</taxon>
        <taxon>Insecta</taxon>
        <taxon>Pterygota</taxon>
        <taxon>Neoptera</taxon>
        <taxon>Endopterygota</taxon>
        <taxon>Lepidoptera</taxon>
        <taxon>Glossata</taxon>
        <taxon>Ditrysia</taxon>
        <taxon>Papilionoidea</taxon>
        <taxon>Nymphalidae</taxon>
        <taxon>Satyrinae</taxon>
        <taxon>Satyrini</taxon>
        <taxon>Parargina</taxon>
        <taxon>Pararge</taxon>
    </lineage>
</organism>
<sequence>MKCCSPSKPLSVLTFRENTICRFPLTNELYDCYICAHLLCNISYIRLSLPKVEYGRQSGVAVSCRSLTGP</sequence>
<reference evidence="1" key="2">
    <citation type="submission" date="2013-05" db="EMBL/GenBank/DDBJ databases">
        <authorList>
            <person name="Carter J.-M."/>
            <person name="Baker S.C."/>
            <person name="Pink R."/>
            <person name="Carter D.R.F."/>
            <person name="Collins A."/>
            <person name="Tomlin J."/>
            <person name="Gibbs M."/>
            <person name="Breuker C.J."/>
        </authorList>
    </citation>
    <scope>NUCLEOTIDE SEQUENCE</scope>
    <source>
        <tissue evidence="1">Ovary</tissue>
    </source>
</reference>
<accession>S4NIP8</accession>
<evidence type="ECO:0000313" key="1">
    <source>
        <dbReference type="EMBL" id="JAA78581.1"/>
    </source>
</evidence>
<proteinExistence type="predicted"/>